<dbReference type="Pfam" id="PF00990">
    <property type="entry name" value="GGDEF"/>
    <property type="match status" value="1"/>
</dbReference>
<dbReference type="PANTHER" id="PTHR45138">
    <property type="entry name" value="REGULATORY COMPONENTS OF SENSORY TRANSDUCTION SYSTEM"/>
    <property type="match status" value="1"/>
</dbReference>
<dbReference type="InterPro" id="IPR043128">
    <property type="entry name" value="Rev_trsase/Diguanyl_cyclase"/>
</dbReference>
<dbReference type="RefSeq" id="WP_124735637.1">
    <property type="nucleotide sequence ID" value="NZ_WSSB01000014.1"/>
</dbReference>
<comment type="caution">
    <text evidence="6">The sequence shown here is derived from an EMBL/GenBank/DDBJ whole genome shotgun (WGS) entry which is preliminary data.</text>
</comment>
<dbReference type="PROSITE" id="PS50887">
    <property type="entry name" value="GGDEF"/>
    <property type="match status" value="1"/>
</dbReference>
<dbReference type="EMBL" id="WSSB01000014">
    <property type="protein sequence ID" value="MXR38053.1"/>
    <property type="molecule type" value="Genomic_DNA"/>
</dbReference>
<dbReference type="NCBIfam" id="TIGR00229">
    <property type="entry name" value="sensory_box"/>
    <property type="match status" value="1"/>
</dbReference>
<organism evidence="6 7">
    <name type="scientific">Craterilacuibacter sinensis</name>
    <dbReference type="NCBI Taxonomy" id="2686017"/>
    <lineage>
        <taxon>Bacteria</taxon>
        <taxon>Pseudomonadati</taxon>
        <taxon>Pseudomonadota</taxon>
        <taxon>Betaproteobacteria</taxon>
        <taxon>Neisseriales</taxon>
        <taxon>Neisseriaceae</taxon>
        <taxon>Craterilacuibacter</taxon>
    </lineage>
</organism>
<dbReference type="InterPro" id="IPR000014">
    <property type="entry name" value="PAS"/>
</dbReference>
<dbReference type="NCBIfam" id="TIGR00254">
    <property type="entry name" value="GGDEF"/>
    <property type="match status" value="1"/>
</dbReference>
<dbReference type="InterPro" id="IPR000700">
    <property type="entry name" value="PAS-assoc_C"/>
</dbReference>
<dbReference type="FunFam" id="3.30.70.270:FF:000001">
    <property type="entry name" value="Diguanylate cyclase domain protein"/>
    <property type="match status" value="1"/>
</dbReference>
<dbReference type="InterPro" id="IPR013656">
    <property type="entry name" value="PAS_4"/>
</dbReference>
<dbReference type="Pfam" id="PF08448">
    <property type="entry name" value="PAS_4"/>
    <property type="match status" value="1"/>
</dbReference>
<accession>A0A845BZY8</accession>
<evidence type="ECO:0000256" key="1">
    <source>
        <dbReference type="ARBA" id="ARBA00012528"/>
    </source>
</evidence>
<dbReference type="CDD" id="cd01949">
    <property type="entry name" value="GGDEF"/>
    <property type="match status" value="1"/>
</dbReference>
<dbReference type="PROSITE" id="PS50113">
    <property type="entry name" value="PAC"/>
    <property type="match status" value="1"/>
</dbReference>
<evidence type="ECO:0000313" key="6">
    <source>
        <dbReference type="EMBL" id="MXR38053.1"/>
    </source>
</evidence>
<dbReference type="InterPro" id="IPR000160">
    <property type="entry name" value="GGDEF_dom"/>
</dbReference>
<dbReference type="InterPro" id="IPR029787">
    <property type="entry name" value="Nucleotide_cyclase"/>
</dbReference>
<sequence length="359" mass="39819">MSPSASSTPATSAGWIRVLRRRFPAFESLWQEFPDNVFLIACDRDGDFVLADCNPAQQAFIGLPASATQGRAVRELVAAPYRETVLERYRQCVATGRPLTYEESGTVEGSDAVHYWMTLLVPAHGADGRVEFILGISRDVTALHQAEEVLRHANEELEHRVAMRTAELEEANARLRQIAMYDALTGVFARAHFFEQGRDVFRQALEHDEPLSVLMLDIDHFKRINDRWGHAAGDGVLRLVGARLQTVFGRTNLIGRCGGEEFAVVLPQQQLAKACWFAQQVCEEIRSHAFMWQGECIPCSISVGVAERSPDDYSLEALLHRADLALLQAKVGGRDGYRQSASEHEQLAADGAARDVSTA</sequence>
<dbReference type="Gene3D" id="3.30.70.270">
    <property type="match status" value="1"/>
</dbReference>
<dbReference type="InterPro" id="IPR050469">
    <property type="entry name" value="Diguanylate_Cyclase"/>
</dbReference>
<dbReference type="GO" id="GO:0052621">
    <property type="term" value="F:diguanylate cyclase activity"/>
    <property type="evidence" value="ECO:0007669"/>
    <property type="project" value="UniProtKB-EC"/>
</dbReference>
<dbReference type="SUPFAM" id="SSF55785">
    <property type="entry name" value="PYP-like sensor domain (PAS domain)"/>
    <property type="match status" value="1"/>
</dbReference>
<dbReference type="EC" id="2.7.7.65" evidence="1"/>
<dbReference type="AlphaFoldDB" id="A0A845BZY8"/>
<dbReference type="Proteomes" id="UP000467214">
    <property type="component" value="Unassembled WGS sequence"/>
</dbReference>
<dbReference type="InterPro" id="IPR035965">
    <property type="entry name" value="PAS-like_dom_sf"/>
</dbReference>
<dbReference type="GO" id="GO:0043709">
    <property type="term" value="P:cell adhesion involved in single-species biofilm formation"/>
    <property type="evidence" value="ECO:0007669"/>
    <property type="project" value="TreeGrafter"/>
</dbReference>
<evidence type="ECO:0000259" key="5">
    <source>
        <dbReference type="PROSITE" id="PS50887"/>
    </source>
</evidence>
<keyword evidence="7" id="KW-1185">Reference proteome</keyword>
<dbReference type="PANTHER" id="PTHR45138:SF9">
    <property type="entry name" value="DIGUANYLATE CYCLASE DGCM-RELATED"/>
    <property type="match status" value="1"/>
</dbReference>
<feature type="domain" description="GGDEF" evidence="5">
    <location>
        <begin position="209"/>
        <end position="342"/>
    </location>
</feature>
<evidence type="ECO:0000259" key="4">
    <source>
        <dbReference type="PROSITE" id="PS50113"/>
    </source>
</evidence>
<dbReference type="GO" id="GO:1902201">
    <property type="term" value="P:negative regulation of bacterial-type flagellum-dependent cell motility"/>
    <property type="evidence" value="ECO:0007669"/>
    <property type="project" value="TreeGrafter"/>
</dbReference>
<dbReference type="SMART" id="SM00267">
    <property type="entry name" value="GGDEF"/>
    <property type="match status" value="1"/>
</dbReference>
<dbReference type="Gene3D" id="3.30.450.20">
    <property type="entry name" value="PAS domain"/>
    <property type="match status" value="1"/>
</dbReference>
<protein>
    <recommendedName>
        <fullName evidence="1">diguanylate cyclase</fullName>
        <ecNumber evidence="1">2.7.7.65</ecNumber>
    </recommendedName>
</protein>
<dbReference type="SUPFAM" id="SSF55073">
    <property type="entry name" value="Nucleotide cyclase"/>
    <property type="match status" value="1"/>
</dbReference>
<proteinExistence type="predicted"/>
<gene>
    <name evidence="6" type="ORF">GQF02_13830</name>
</gene>
<evidence type="ECO:0000256" key="2">
    <source>
        <dbReference type="ARBA" id="ARBA00034247"/>
    </source>
</evidence>
<feature type="domain" description="PAC" evidence="4">
    <location>
        <begin position="100"/>
        <end position="152"/>
    </location>
</feature>
<dbReference type="GO" id="GO:0005886">
    <property type="term" value="C:plasma membrane"/>
    <property type="evidence" value="ECO:0007669"/>
    <property type="project" value="TreeGrafter"/>
</dbReference>
<evidence type="ECO:0000313" key="7">
    <source>
        <dbReference type="Proteomes" id="UP000467214"/>
    </source>
</evidence>
<name>A0A845BZY8_9NEIS</name>
<feature type="region of interest" description="Disordered" evidence="3">
    <location>
        <begin position="340"/>
        <end position="359"/>
    </location>
</feature>
<reference evidence="6 7" key="1">
    <citation type="submission" date="2019-12" db="EMBL/GenBank/DDBJ databases">
        <title>Neisseriaceae gen. nov. sp. Genome sequencing and assembly.</title>
        <authorList>
            <person name="Liu Z."/>
            <person name="Li A."/>
        </authorList>
    </citation>
    <scope>NUCLEOTIDE SEQUENCE [LARGE SCALE GENOMIC DNA]</scope>
    <source>
        <strain evidence="6 7">B2N2-7</strain>
    </source>
</reference>
<comment type="catalytic activity">
    <reaction evidence="2">
        <text>2 GTP = 3',3'-c-di-GMP + 2 diphosphate</text>
        <dbReference type="Rhea" id="RHEA:24898"/>
        <dbReference type="ChEBI" id="CHEBI:33019"/>
        <dbReference type="ChEBI" id="CHEBI:37565"/>
        <dbReference type="ChEBI" id="CHEBI:58805"/>
        <dbReference type="EC" id="2.7.7.65"/>
    </reaction>
</comment>
<evidence type="ECO:0000256" key="3">
    <source>
        <dbReference type="SAM" id="MobiDB-lite"/>
    </source>
</evidence>